<gene>
    <name evidence="2" type="ORF">SAMN05444339_105249</name>
</gene>
<feature type="compositionally biased region" description="Low complexity" evidence="1">
    <location>
        <begin position="117"/>
        <end position="138"/>
    </location>
</feature>
<evidence type="ECO:0000256" key="1">
    <source>
        <dbReference type="SAM" id="MobiDB-lite"/>
    </source>
</evidence>
<protein>
    <recommendedName>
        <fullName evidence="4">DUF4177 domain-containing protein</fullName>
    </recommendedName>
</protein>
<evidence type="ECO:0000313" key="3">
    <source>
        <dbReference type="Proteomes" id="UP000183987"/>
    </source>
</evidence>
<name>A0A1M5B5M5_LOKAT</name>
<accession>A0A1M5B5M5</accession>
<evidence type="ECO:0008006" key="4">
    <source>
        <dbReference type="Google" id="ProtNLM"/>
    </source>
</evidence>
<evidence type="ECO:0000313" key="2">
    <source>
        <dbReference type="EMBL" id="SHF37803.1"/>
    </source>
</evidence>
<proteinExistence type="predicted"/>
<dbReference type="STRING" id="366533.SAMN05444339_105249"/>
<dbReference type="AlphaFoldDB" id="A0A1M5B5M5"/>
<dbReference type="EMBL" id="FQUE01000005">
    <property type="protein sequence ID" value="SHF37803.1"/>
    <property type="molecule type" value="Genomic_DNA"/>
</dbReference>
<feature type="region of interest" description="Disordered" evidence="1">
    <location>
        <begin position="80"/>
        <end position="155"/>
    </location>
</feature>
<reference evidence="3" key="1">
    <citation type="submission" date="2016-11" db="EMBL/GenBank/DDBJ databases">
        <authorList>
            <person name="Varghese N."/>
            <person name="Submissions S."/>
        </authorList>
    </citation>
    <scope>NUCLEOTIDE SEQUENCE [LARGE SCALE GENOMIC DNA]</scope>
    <source>
        <strain evidence="3">DSM 29326</strain>
    </source>
</reference>
<dbReference type="Proteomes" id="UP000183987">
    <property type="component" value="Unassembled WGS sequence"/>
</dbReference>
<organism evidence="2 3">
    <name type="scientific">Loktanella atrilutea</name>
    <dbReference type="NCBI Taxonomy" id="366533"/>
    <lineage>
        <taxon>Bacteria</taxon>
        <taxon>Pseudomonadati</taxon>
        <taxon>Pseudomonadota</taxon>
        <taxon>Alphaproteobacteria</taxon>
        <taxon>Rhodobacterales</taxon>
        <taxon>Roseobacteraceae</taxon>
        <taxon>Loktanella</taxon>
    </lineage>
</organism>
<sequence length="155" mass="16815">MTRYEYKVVPAPRRGERVRGVKAGEDRFAIALTNVMNTQAAAGWEYLRTETLPSEEREGLMGKTTVFQNMMVFRRLNAPAADAATPPTPLIEDRRDDDAASAPQTPVAASLHPVFRTPPLTATTAEAESPAPAPAVTTDARADVPGPVVTEDDRR</sequence>
<dbReference type="OrthoDB" id="7658888at2"/>
<keyword evidence="3" id="KW-1185">Reference proteome</keyword>
<dbReference type="RefSeq" id="WP_072857578.1">
    <property type="nucleotide sequence ID" value="NZ_FQUE01000005.1"/>
</dbReference>